<sequence>MIRSFYSRSYSESSGNSPPQRQTIAFSYSWTTKVNVRTISSDESTILIISPKFATVHDHVSFQWSVKIHGTSGLKDEEGEEEGTQCDYVAVELYLVDGPVSQVHVRATVSIREMEGSTDDVVQQSKAIKMYRGRGCEIVDRQNSRISKYIQENVNKVIHIAVVVRMDAKLFDPFTYLDNVSPTPHKSFLTDNYNARVNSQVWRRKSRRRTQPNITVCPKKEYSYYEKKFEQVMEEERERLLITCCESCEKRRASLMSESHHKSDESEEVNSEADDESLADEEEERHFECADSGKEHVHDLLANMYFNKILLPQMEFVEDFVDFLIDAELNDLPVLKRACERYLCGELNSKKDLPTSLLLDLLFISAVFNLNVMKSMTISEISYRTDELTDVDKLLEQEDYRNIDSRMRTLADRSLSELIEQCIAFRDQRNRVVILPYIL</sequence>
<keyword evidence="3" id="KW-1185">Reference proteome</keyword>
<feature type="compositionally biased region" description="Acidic residues" evidence="1">
    <location>
        <begin position="265"/>
        <end position="283"/>
    </location>
</feature>
<dbReference type="EMBL" id="LIAE01006366">
    <property type="protein sequence ID" value="PAV90580.1"/>
    <property type="molecule type" value="Genomic_DNA"/>
</dbReference>
<reference evidence="2 3" key="1">
    <citation type="journal article" date="2017" name="Curr. Biol.">
        <title>Genome architecture and evolution of a unichromosomal asexual nematode.</title>
        <authorList>
            <person name="Fradin H."/>
            <person name="Zegar C."/>
            <person name="Gutwein M."/>
            <person name="Lucas J."/>
            <person name="Kovtun M."/>
            <person name="Corcoran D."/>
            <person name="Baugh L.R."/>
            <person name="Kiontke K."/>
            <person name="Gunsalus K."/>
            <person name="Fitch D.H."/>
            <person name="Piano F."/>
        </authorList>
    </citation>
    <scope>NUCLEOTIDE SEQUENCE [LARGE SCALE GENOMIC DNA]</scope>
    <source>
        <strain evidence="2">PF1309</strain>
    </source>
</reference>
<evidence type="ECO:0000313" key="2">
    <source>
        <dbReference type="EMBL" id="PAV90580.1"/>
    </source>
</evidence>
<name>A0A2A2LWK9_9BILA</name>
<comment type="caution">
    <text evidence="2">The sequence shown here is derived from an EMBL/GenBank/DDBJ whole genome shotgun (WGS) entry which is preliminary data.</text>
</comment>
<dbReference type="AlphaFoldDB" id="A0A2A2LWK9"/>
<evidence type="ECO:0000313" key="3">
    <source>
        <dbReference type="Proteomes" id="UP000218231"/>
    </source>
</evidence>
<feature type="compositionally biased region" description="Low complexity" evidence="1">
    <location>
        <begin position="1"/>
        <end position="17"/>
    </location>
</feature>
<dbReference type="OrthoDB" id="5865875at2759"/>
<feature type="region of interest" description="Disordered" evidence="1">
    <location>
        <begin position="1"/>
        <end position="20"/>
    </location>
</feature>
<gene>
    <name evidence="2" type="ORF">WR25_13257</name>
</gene>
<protein>
    <submittedName>
        <fullName evidence="2">Uncharacterized protein</fullName>
    </submittedName>
</protein>
<evidence type="ECO:0000256" key="1">
    <source>
        <dbReference type="SAM" id="MobiDB-lite"/>
    </source>
</evidence>
<accession>A0A2A2LWK9</accession>
<proteinExistence type="predicted"/>
<dbReference type="Proteomes" id="UP000218231">
    <property type="component" value="Unassembled WGS sequence"/>
</dbReference>
<feature type="region of interest" description="Disordered" evidence="1">
    <location>
        <begin position="256"/>
        <end position="285"/>
    </location>
</feature>
<organism evidence="2 3">
    <name type="scientific">Diploscapter pachys</name>
    <dbReference type="NCBI Taxonomy" id="2018661"/>
    <lineage>
        <taxon>Eukaryota</taxon>
        <taxon>Metazoa</taxon>
        <taxon>Ecdysozoa</taxon>
        <taxon>Nematoda</taxon>
        <taxon>Chromadorea</taxon>
        <taxon>Rhabditida</taxon>
        <taxon>Rhabditina</taxon>
        <taxon>Rhabditomorpha</taxon>
        <taxon>Rhabditoidea</taxon>
        <taxon>Rhabditidae</taxon>
        <taxon>Diploscapter</taxon>
    </lineage>
</organism>